<evidence type="ECO:0000313" key="3">
    <source>
        <dbReference type="Proteomes" id="UP000541185"/>
    </source>
</evidence>
<evidence type="ECO:0000313" key="2">
    <source>
        <dbReference type="EMBL" id="NML43693.1"/>
    </source>
</evidence>
<feature type="transmembrane region" description="Helical" evidence="1">
    <location>
        <begin position="21"/>
        <end position="41"/>
    </location>
</feature>
<keyword evidence="1" id="KW-0812">Transmembrane</keyword>
<evidence type="ECO:0000256" key="1">
    <source>
        <dbReference type="SAM" id="Phobius"/>
    </source>
</evidence>
<reference evidence="2 3" key="1">
    <citation type="submission" date="2020-04" db="EMBL/GenBank/DDBJ databases">
        <title>Ramlibacter sp. G-1-2-2 isolated from soil.</title>
        <authorList>
            <person name="Dahal R.H."/>
        </authorList>
    </citation>
    <scope>NUCLEOTIDE SEQUENCE [LARGE SCALE GENOMIC DNA]</scope>
    <source>
        <strain evidence="2 3">G-1-2-2</strain>
    </source>
</reference>
<keyword evidence="1" id="KW-1133">Transmembrane helix</keyword>
<sequence>MTAIPVNANEVSPLEQERSRAWAFALLALACAQMLAFWAVCSHQVRKAEVRSNEVVVQQMALSDCLQYIPGSTIASCTSQLDAAKAPAPAANTAVSGATPVSFTR</sequence>
<keyword evidence="3" id="KW-1185">Reference proteome</keyword>
<dbReference type="AlphaFoldDB" id="A0A848H510"/>
<proteinExistence type="predicted"/>
<dbReference type="RefSeq" id="WP_169417884.1">
    <property type="nucleotide sequence ID" value="NZ_JABBFX010000001.1"/>
</dbReference>
<comment type="caution">
    <text evidence="2">The sequence shown here is derived from an EMBL/GenBank/DDBJ whole genome shotgun (WGS) entry which is preliminary data.</text>
</comment>
<name>A0A848H510_9BURK</name>
<keyword evidence="1" id="KW-0472">Membrane</keyword>
<gene>
    <name evidence="2" type="ORF">HHL11_08030</name>
</gene>
<organism evidence="2 3">
    <name type="scientific">Ramlibacter agri</name>
    <dbReference type="NCBI Taxonomy" id="2728837"/>
    <lineage>
        <taxon>Bacteria</taxon>
        <taxon>Pseudomonadati</taxon>
        <taxon>Pseudomonadota</taxon>
        <taxon>Betaproteobacteria</taxon>
        <taxon>Burkholderiales</taxon>
        <taxon>Comamonadaceae</taxon>
        <taxon>Ramlibacter</taxon>
    </lineage>
</organism>
<accession>A0A848H510</accession>
<dbReference type="Proteomes" id="UP000541185">
    <property type="component" value="Unassembled WGS sequence"/>
</dbReference>
<dbReference type="EMBL" id="JABBFX010000001">
    <property type="protein sequence ID" value="NML43693.1"/>
    <property type="molecule type" value="Genomic_DNA"/>
</dbReference>
<protein>
    <submittedName>
        <fullName evidence="2">Uncharacterized protein</fullName>
    </submittedName>
</protein>